<accession>A0ABV0QNP2</accession>
<feature type="compositionally biased region" description="Basic and acidic residues" evidence="1">
    <location>
        <begin position="120"/>
        <end position="143"/>
    </location>
</feature>
<dbReference type="Proteomes" id="UP001434883">
    <property type="component" value="Unassembled WGS sequence"/>
</dbReference>
<evidence type="ECO:0000313" key="3">
    <source>
        <dbReference type="Proteomes" id="UP001434883"/>
    </source>
</evidence>
<sequence length="180" mass="20604">TYCTFPTSAASIVCNWCGCRKLSKGGNRSSARKLPERTSSWRRLWGTTDEGGRAPTFRCFNIFSDISMSDISRTDSRDSVENYCSSFHPRTGKHSKRRKDLRRGKRQRDGCEGGEGGCSRMDRKNERKEEENHARSQSQERKTITMATAAEKHMMQRREGETKQKGGVSRSAGRQQRREE</sequence>
<keyword evidence="3" id="KW-1185">Reference proteome</keyword>
<gene>
    <name evidence="2" type="ORF">XENOCAPTIV_029934</name>
</gene>
<organism evidence="2 3">
    <name type="scientific">Xenoophorus captivus</name>
    <dbReference type="NCBI Taxonomy" id="1517983"/>
    <lineage>
        <taxon>Eukaryota</taxon>
        <taxon>Metazoa</taxon>
        <taxon>Chordata</taxon>
        <taxon>Craniata</taxon>
        <taxon>Vertebrata</taxon>
        <taxon>Euteleostomi</taxon>
        <taxon>Actinopterygii</taxon>
        <taxon>Neopterygii</taxon>
        <taxon>Teleostei</taxon>
        <taxon>Neoteleostei</taxon>
        <taxon>Acanthomorphata</taxon>
        <taxon>Ovalentaria</taxon>
        <taxon>Atherinomorphae</taxon>
        <taxon>Cyprinodontiformes</taxon>
        <taxon>Goodeidae</taxon>
        <taxon>Xenoophorus</taxon>
    </lineage>
</organism>
<feature type="compositionally biased region" description="Basic and acidic residues" evidence="1">
    <location>
        <begin position="150"/>
        <end position="164"/>
    </location>
</feature>
<reference evidence="2 3" key="1">
    <citation type="submission" date="2021-06" db="EMBL/GenBank/DDBJ databases">
        <authorList>
            <person name="Palmer J.M."/>
        </authorList>
    </citation>
    <scope>NUCLEOTIDE SEQUENCE [LARGE SCALE GENOMIC DNA]</scope>
    <source>
        <strain evidence="2 3">XC_2019</strain>
        <tissue evidence="2">Muscle</tissue>
    </source>
</reference>
<name>A0ABV0QNP2_9TELE</name>
<feature type="compositionally biased region" description="Basic residues" evidence="1">
    <location>
        <begin position="90"/>
        <end position="106"/>
    </location>
</feature>
<dbReference type="EMBL" id="JAHRIN010017701">
    <property type="protein sequence ID" value="MEQ2197463.1"/>
    <property type="molecule type" value="Genomic_DNA"/>
</dbReference>
<protein>
    <submittedName>
        <fullName evidence="2">Uncharacterized protein</fullName>
    </submittedName>
</protein>
<proteinExistence type="predicted"/>
<feature type="region of interest" description="Disordered" evidence="1">
    <location>
        <begin position="83"/>
        <end position="180"/>
    </location>
</feature>
<evidence type="ECO:0000313" key="2">
    <source>
        <dbReference type="EMBL" id="MEQ2197463.1"/>
    </source>
</evidence>
<feature type="non-terminal residue" evidence="2">
    <location>
        <position position="1"/>
    </location>
</feature>
<comment type="caution">
    <text evidence="2">The sequence shown here is derived from an EMBL/GenBank/DDBJ whole genome shotgun (WGS) entry which is preliminary data.</text>
</comment>
<evidence type="ECO:0000256" key="1">
    <source>
        <dbReference type="SAM" id="MobiDB-lite"/>
    </source>
</evidence>